<evidence type="ECO:0000313" key="2">
    <source>
        <dbReference type="EMBL" id="KAL0958674.1"/>
    </source>
</evidence>
<evidence type="ECO:0000256" key="1">
    <source>
        <dbReference type="SAM" id="MobiDB-lite"/>
    </source>
</evidence>
<sequence>MPPKKPGNGSKAKNAAKARSVSEKADSVIKTAPKQTATPRTIAPKPDNIIEHRPVTRVKNQSQHPGDNHTKYDTVCLTPAEVEADRQAKAAAQLATKTKKIAEHRAQIQKAR</sequence>
<protein>
    <submittedName>
        <fullName evidence="2">Uncharacterized protein</fullName>
    </submittedName>
</protein>
<organism evidence="2 3">
    <name type="scientific">Hohenbuehelia grisea</name>
    <dbReference type="NCBI Taxonomy" id="104357"/>
    <lineage>
        <taxon>Eukaryota</taxon>
        <taxon>Fungi</taxon>
        <taxon>Dikarya</taxon>
        <taxon>Basidiomycota</taxon>
        <taxon>Agaricomycotina</taxon>
        <taxon>Agaricomycetes</taxon>
        <taxon>Agaricomycetidae</taxon>
        <taxon>Agaricales</taxon>
        <taxon>Pleurotineae</taxon>
        <taxon>Pleurotaceae</taxon>
        <taxon>Hohenbuehelia</taxon>
    </lineage>
</organism>
<evidence type="ECO:0000313" key="3">
    <source>
        <dbReference type="Proteomes" id="UP001556367"/>
    </source>
</evidence>
<feature type="region of interest" description="Disordered" evidence="1">
    <location>
        <begin position="1"/>
        <end position="72"/>
    </location>
</feature>
<feature type="compositionally biased region" description="Low complexity" evidence="1">
    <location>
        <begin position="1"/>
        <end position="18"/>
    </location>
</feature>
<dbReference type="EMBL" id="JASNQZ010000003">
    <property type="protein sequence ID" value="KAL0958674.1"/>
    <property type="molecule type" value="Genomic_DNA"/>
</dbReference>
<proteinExistence type="predicted"/>
<keyword evidence="3" id="KW-1185">Reference proteome</keyword>
<gene>
    <name evidence="2" type="ORF">HGRIS_014006</name>
</gene>
<accession>A0ABR3JSQ2</accession>
<comment type="caution">
    <text evidence="2">The sequence shown here is derived from an EMBL/GenBank/DDBJ whole genome shotgun (WGS) entry which is preliminary data.</text>
</comment>
<reference evidence="3" key="1">
    <citation type="submission" date="2024-06" db="EMBL/GenBank/DDBJ databases">
        <title>Multi-omics analyses provide insights into the biosynthesis of the anticancer antibiotic pleurotin in Hohenbuehelia grisea.</title>
        <authorList>
            <person name="Weaver J.A."/>
            <person name="Alberti F."/>
        </authorList>
    </citation>
    <scope>NUCLEOTIDE SEQUENCE [LARGE SCALE GENOMIC DNA]</scope>
    <source>
        <strain evidence="3">T-177</strain>
    </source>
</reference>
<name>A0ABR3JSQ2_9AGAR</name>
<dbReference type="Proteomes" id="UP001556367">
    <property type="component" value="Unassembled WGS sequence"/>
</dbReference>